<organism evidence="1 2">
    <name type="scientific">Candidatus Acidiferrum panamense</name>
    <dbReference type="NCBI Taxonomy" id="2741543"/>
    <lineage>
        <taxon>Bacteria</taxon>
        <taxon>Pseudomonadati</taxon>
        <taxon>Acidobacteriota</taxon>
        <taxon>Terriglobia</taxon>
        <taxon>Candidatus Acidiferrales</taxon>
        <taxon>Candidatus Acidiferrum</taxon>
    </lineage>
</organism>
<dbReference type="EMBL" id="JACDQQ010001427">
    <property type="protein sequence ID" value="MBA0086268.1"/>
    <property type="molecule type" value="Genomic_DNA"/>
</dbReference>
<protein>
    <recommendedName>
        <fullName evidence="3">SMP-30/Gluconolactonase/LRE-like region domain-containing protein</fullName>
    </recommendedName>
</protein>
<name>A0A7V8NRP5_9BACT</name>
<accession>A0A7V8NRP5</accession>
<dbReference type="SUPFAM" id="SSF75011">
    <property type="entry name" value="3-carboxy-cis,cis-mucoante lactonizing enzyme"/>
    <property type="match status" value="1"/>
</dbReference>
<evidence type="ECO:0008006" key="3">
    <source>
        <dbReference type="Google" id="ProtNLM"/>
    </source>
</evidence>
<keyword evidence="2" id="KW-1185">Reference proteome</keyword>
<dbReference type="Proteomes" id="UP000567293">
    <property type="component" value="Unassembled WGS sequence"/>
</dbReference>
<evidence type="ECO:0000313" key="2">
    <source>
        <dbReference type="Proteomes" id="UP000567293"/>
    </source>
</evidence>
<reference evidence="1" key="1">
    <citation type="submission" date="2020-06" db="EMBL/GenBank/DDBJ databases">
        <title>Legume-microbial interactions unlock mineral nutrients during tropical forest succession.</title>
        <authorList>
            <person name="Epihov D.Z."/>
        </authorList>
    </citation>
    <scope>NUCLEOTIDE SEQUENCE [LARGE SCALE GENOMIC DNA]</scope>
    <source>
        <strain evidence="1">Pan2503</strain>
    </source>
</reference>
<dbReference type="PANTHER" id="PTHR47197">
    <property type="entry name" value="PROTEIN NIRF"/>
    <property type="match status" value="1"/>
</dbReference>
<dbReference type="InterPro" id="IPR015943">
    <property type="entry name" value="WD40/YVTN_repeat-like_dom_sf"/>
</dbReference>
<dbReference type="AlphaFoldDB" id="A0A7V8NRP5"/>
<proteinExistence type="predicted"/>
<comment type="caution">
    <text evidence="1">The sequence shown here is derived from an EMBL/GenBank/DDBJ whole genome shotgun (WGS) entry which is preliminary data.</text>
</comment>
<dbReference type="PANTHER" id="PTHR47197:SF3">
    <property type="entry name" value="DIHYDRO-HEME D1 DEHYDROGENASE"/>
    <property type="match status" value="1"/>
</dbReference>
<sequence length="248" mass="26160">MIAPLGEQHPTGARPTAVAISASGKTLVTMNRDERRPSLTILDHGPAWEVRQVLSDTFTPDEAPNEQAWQSVAGGLAFFGERSVFVSEGNTGHVARIDLATGERRRTFDLNSNGDHASFTGDLAIDGSRGFLYVADLANFRVAAIDIRSRRIVASVSVTGVPLALALAPDARRLYVAMGHSLVRQPKPESPDRPPSGSVGVVDVTEPAAAKQVAVIRIVGALSNSLSAIVATSGHVFVSDASRDTVTS</sequence>
<feature type="non-terminal residue" evidence="1">
    <location>
        <position position="248"/>
    </location>
</feature>
<dbReference type="InterPro" id="IPR051200">
    <property type="entry name" value="Host-pathogen_enzymatic-act"/>
</dbReference>
<gene>
    <name evidence="1" type="ORF">HRJ53_14885</name>
</gene>
<evidence type="ECO:0000313" key="1">
    <source>
        <dbReference type="EMBL" id="MBA0086268.1"/>
    </source>
</evidence>
<dbReference type="Gene3D" id="2.130.10.10">
    <property type="entry name" value="YVTN repeat-like/Quinoprotein amine dehydrogenase"/>
    <property type="match status" value="1"/>
</dbReference>